<comment type="caution">
    <text evidence="2">The sequence shown here is derived from an EMBL/GenBank/DDBJ whole genome shotgun (WGS) entry which is preliminary data.</text>
</comment>
<dbReference type="VEuPathDB" id="FungiDB:VP01_2373g10"/>
<evidence type="ECO:0000256" key="1">
    <source>
        <dbReference type="SAM" id="MobiDB-lite"/>
    </source>
</evidence>
<feature type="compositionally biased region" description="Polar residues" evidence="1">
    <location>
        <begin position="36"/>
        <end position="47"/>
    </location>
</feature>
<dbReference type="EMBL" id="LAVV01007251">
    <property type="protein sequence ID" value="KNZ56574.1"/>
    <property type="molecule type" value="Genomic_DNA"/>
</dbReference>
<dbReference type="Proteomes" id="UP000037035">
    <property type="component" value="Unassembled WGS sequence"/>
</dbReference>
<keyword evidence="3" id="KW-1185">Reference proteome</keyword>
<evidence type="ECO:0000313" key="3">
    <source>
        <dbReference type="Proteomes" id="UP000037035"/>
    </source>
</evidence>
<sequence>MRNTAGPAPPSNPAETSLFDALEAGSPSLTFAITIQTSRDGLQNQDSKTSDDGGTEDDSNPDSGSIAKVELAQLRNLPVAPVDQPVVTPENFSWRKKWLISSLACRHSFNFFYRILVLSLIYVEAHKLLAFYLFVPFELEQPNKANAIFSSLVSALGTRIESDLTEDFIHSMKGLNLPLSIFNLGSKSNIPCLFHINDIGVTLEDHIHDMIYHFLHLKSEVWEGASVSIRLDGIHHPERRVRLCDEPFAALLHPLSGRTCRRRTHLSQPTHPRRNVGQVRQRNSLLLELPIRRRRTLYREPLGFFLWLAGWALERSPWRWTFWGTSLLSLGLQILVVIFVPESKLPHCCILLHEWVAADAA</sequence>
<gene>
    <name evidence="2" type="ORF">VP01_2373g10</name>
</gene>
<protein>
    <submittedName>
        <fullName evidence="2">Uncharacterized protein</fullName>
    </submittedName>
</protein>
<proteinExistence type="predicted"/>
<dbReference type="AlphaFoldDB" id="A0A0L6V773"/>
<dbReference type="STRING" id="27349.A0A0L6V773"/>
<feature type="region of interest" description="Disordered" evidence="1">
    <location>
        <begin position="36"/>
        <end position="64"/>
    </location>
</feature>
<reference evidence="2 3" key="1">
    <citation type="submission" date="2015-08" db="EMBL/GenBank/DDBJ databases">
        <title>Next Generation Sequencing and Analysis of the Genome of Puccinia sorghi L Schw, the Causal Agent of Maize Common Rust.</title>
        <authorList>
            <person name="Rochi L."/>
            <person name="Burguener G."/>
            <person name="Darino M."/>
            <person name="Turjanski A."/>
            <person name="Kreff E."/>
            <person name="Dieguez M.J."/>
            <person name="Sacco F."/>
        </authorList>
    </citation>
    <scope>NUCLEOTIDE SEQUENCE [LARGE SCALE GENOMIC DNA]</scope>
    <source>
        <strain evidence="2 3">RO10H11247</strain>
    </source>
</reference>
<evidence type="ECO:0000313" key="2">
    <source>
        <dbReference type="EMBL" id="KNZ56574.1"/>
    </source>
</evidence>
<accession>A0A0L6V773</accession>
<organism evidence="2 3">
    <name type="scientific">Puccinia sorghi</name>
    <dbReference type="NCBI Taxonomy" id="27349"/>
    <lineage>
        <taxon>Eukaryota</taxon>
        <taxon>Fungi</taxon>
        <taxon>Dikarya</taxon>
        <taxon>Basidiomycota</taxon>
        <taxon>Pucciniomycotina</taxon>
        <taxon>Pucciniomycetes</taxon>
        <taxon>Pucciniales</taxon>
        <taxon>Pucciniaceae</taxon>
        <taxon>Puccinia</taxon>
    </lineage>
</organism>
<dbReference type="OrthoDB" id="6770063at2759"/>
<name>A0A0L6V773_9BASI</name>